<evidence type="ECO:0000313" key="6">
    <source>
        <dbReference type="Proteomes" id="UP001410394"/>
    </source>
</evidence>
<dbReference type="InterPro" id="IPR011110">
    <property type="entry name" value="Reg_prop"/>
</dbReference>
<dbReference type="Gene3D" id="2.130.10.10">
    <property type="entry name" value="YVTN repeat-like/Quinoprotein amine dehydrogenase"/>
    <property type="match status" value="2"/>
</dbReference>
<dbReference type="EMBL" id="JBDIVE010000001">
    <property type="protein sequence ID" value="MEN3067467.1"/>
    <property type="molecule type" value="Genomic_DNA"/>
</dbReference>
<dbReference type="SMART" id="SM00387">
    <property type="entry name" value="HATPase_c"/>
    <property type="match status" value="1"/>
</dbReference>
<protein>
    <submittedName>
        <fullName evidence="5">Two-component regulator propeller domain-containing protein</fullName>
    </submittedName>
</protein>
<name>A0ABU9YV06_9RHOO</name>
<dbReference type="Pfam" id="PF07730">
    <property type="entry name" value="HisKA_3"/>
    <property type="match status" value="1"/>
</dbReference>
<evidence type="ECO:0000256" key="2">
    <source>
        <dbReference type="ARBA" id="ARBA00022777"/>
    </source>
</evidence>
<dbReference type="InterPro" id="IPR011712">
    <property type="entry name" value="Sig_transdc_His_kin_sub3_dim/P"/>
</dbReference>
<dbReference type="Gene3D" id="3.30.565.10">
    <property type="entry name" value="Histidine kinase-like ATPase, C-terminal domain"/>
    <property type="match status" value="1"/>
</dbReference>
<dbReference type="SUPFAM" id="SSF55874">
    <property type="entry name" value="ATPase domain of HSP90 chaperone/DNA topoisomerase II/histidine kinase"/>
    <property type="match status" value="1"/>
</dbReference>
<dbReference type="InterPro" id="IPR013783">
    <property type="entry name" value="Ig-like_fold"/>
</dbReference>
<keyword evidence="1" id="KW-0808">Transferase</keyword>
<dbReference type="Proteomes" id="UP001410394">
    <property type="component" value="Unassembled WGS sequence"/>
</dbReference>
<dbReference type="PANTHER" id="PTHR24421">
    <property type="entry name" value="NITRATE/NITRITE SENSOR PROTEIN NARX-RELATED"/>
    <property type="match status" value="1"/>
</dbReference>
<dbReference type="Pfam" id="PF02518">
    <property type="entry name" value="HATPase_c"/>
    <property type="match status" value="1"/>
</dbReference>
<keyword evidence="6" id="KW-1185">Reference proteome</keyword>
<dbReference type="PANTHER" id="PTHR24421:SF62">
    <property type="entry name" value="SENSORY TRANSDUCTION HISTIDINE KINASE"/>
    <property type="match status" value="1"/>
</dbReference>
<accession>A0ABU9YV06</accession>
<evidence type="ECO:0000256" key="1">
    <source>
        <dbReference type="ARBA" id="ARBA00022679"/>
    </source>
</evidence>
<dbReference type="SUPFAM" id="SSF63829">
    <property type="entry name" value="Calcium-dependent phosphotriesterase"/>
    <property type="match status" value="1"/>
</dbReference>
<dbReference type="RefSeq" id="WP_345918232.1">
    <property type="nucleotide sequence ID" value="NZ_JBDIVE010000001.1"/>
</dbReference>
<dbReference type="CDD" id="cd16917">
    <property type="entry name" value="HATPase_UhpB-NarQ-NarX-like"/>
    <property type="match status" value="1"/>
</dbReference>
<evidence type="ECO:0000259" key="4">
    <source>
        <dbReference type="SMART" id="SM00387"/>
    </source>
</evidence>
<evidence type="ECO:0000313" key="5">
    <source>
        <dbReference type="EMBL" id="MEN3067467.1"/>
    </source>
</evidence>
<sequence length="1006" mass="108957">MTSLSLRIRIAFPAALMTRNGFLLAWLIGLCMPSAAALAASLPVALVEFKHEAWSIERGAPSRINSITQTRDGFLWIGGVEGLVNFDGVKFEPVHLSTGASEKLVVSSLKAARSGELWVGLARGRGMAVFRKGRLIDAGMPHPSREVNDIEEDVEGGIWVARGGRSELTLARFHDGVWHEFSTESGLPAQPVWDLHIARDGTLWVVLSNTLVYLRPGETHFTSTRFVTTPRASLAEDAFGQIWISDADGTRTLDRAASPDTFFAHPNPVGGTRLLFDRQGDLWTTTRNNGVLRIREPGHTPARAEVIKRRVASLDATAGLSSDQTRALFEDREGNVWVGTELGLDQLRPASVVVDPDLPPNSPVSYQMSATRDGMVYIADDRALYLIAPGQTPKPVMKLDTPSEALCMAGEHGVWLFLGKQVLRVEAGKVQRYPKPPGTALGCAEDTSGRLWMPALQHGLHWLQGGTWQRWPEPSPSPSLPANAALDRDGRAIVVFRARPPAGELPFRALDSTRARSGGIEGLLPTDAGVLVSGSRGIALADASATSVLSSEINPWAASVNGLAQARNGDTWIIGDAGIVLLRSSDLAKGLLQPEAPIPHRVFGFADGMNSFVQKAAGPQVAVGGDGRVWFLTRRNVLSMAAKAFATNPLPAPVLLRSVTVGGQVYDPASDIELPAGTTTVRLAFTALSLTVPGRVQFRHRLLGVSDEWSAPDNRRNALLTDLHPGTYRFEVVASNNDGLWSEQAAGVTLKIPATLTQSLGFKIVASVAVLLLLYGLYQVRVRQILAAARDRAYARNRERERIARELHDTLLQSVQGLILRFQSIANRVQNDPQTQMAMSQALDRAESVLIEGRDRVQGLRRIDASDLEHEVRKLIAGLPLSPSTQVSLTSQGLSRHLRPEIFDEILCIIGEALFNAAKHAAAENVTVDIHYARQCLTITISDDGFGLTEAIAEQALQSGHFGLLGMRERAKGIDAQLQIEGQHGLGTRISLRIKASVAYTAQHAA</sequence>
<dbReference type="Gene3D" id="1.20.5.1930">
    <property type="match status" value="1"/>
</dbReference>
<feature type="domain" description="Histidine kinase/HSP90-like ATPase" evidence="4">
    <location>
        <begin position="901"/>
        <end position="998"/>
    </location>
</feature>
<gene>
    <name evidence="5" type="ORF">ABDB84_03185</name>
</gene>
<dbReference type="InterPro" id="IPR015943">
    <property type="entry name" value="WD40/YVTN_repeat-like_dom_sf"/>
</dbReference>
<reference evidence="5 6" key="1">
    <citation type="journal article" date="2018" name="Int. J. Syst. Evol. Microbiol.">
        <title>Uliginosibacterium sediminicola sp. nov., isolated from freshwater sediment.</title>
        <authorList>
            <person name="Hwang W.M."/>
            <person name="Kim S.M."/>
            <person name="Kang K."/>
            <person name="Ahn T.Y."/>
        </authorList>
    </citation>
    <scope>NUCLEOTIDE SEQUENCE [LARGE SCALE GENOMIC DNA]</scope>
    <source>
        <strain evidence="5 6">M1-21</strain>
    </source>
</reference>
<proteinExistence type="predicted"/>
<dbReference type="Pfam" id="PF07494">
    <property type="entry name" value="Reg_prop"/>
    <property type="match status" value="1"/>
</dbReference>
<dbReference type="InterPro" id="IPR036890">
    <property type="entry name" value="HATPase_C_sf"/>
</dbReference>
<dbReference type="InterPro" id="IPR050482">
    <property type="entry name" value="Sensor_HK_TwoCompSys"/>
</dbReference>
<organism evidence="5 6">
    <name type="scientific">Uliginosibacterium sediminicola</name>
    <dbReference type="NCBI Taxonomy" id="2024550"/>
    <lineage>
        <taxon>Bacteria</taxon>
        <taxon>Pseudomonadati</taxon>
        <taxon>Pseudomonadota</taxon>
        <taxon>Betaproteobacteria</taxon>
        <taxon>Rhodocyclales</taxon>
        <taxon>Zoogloeaceae</taxon>
        <taxon>Uliginosibacterium</taxon>
    </lineage>
</organism>
<evidence type="ECO:0000256" key="3">
    <source>
        <dbReference type="ARBA" id="ARBA00023012"/>
    </source>
</evidence>
<dbReference type="InterPro" id="IPR003594">
    <property type="entry name" value="HATPase_dom"/>
</dbReference>
<dbReference type="Gene3D" id="2.60.40.10">
    <property type="entry name" value="Immunoglobulins"/>
    <property type="match status" value="1"/>
</dbReference>
<comment type="caution">
    <text evidence="5">The sequence shown here is derived from an EMBL/GenBank/DDBJ whole genome shotgun (WGS) entry which is preliminary data.</text>
</comment>
<dbReference type="Pfam" id="PF07495">
    <property type="entry name" value="Y_Y_Y"/>
    <property type="match status" value="1"/>
</dbReference>
<keyword evidence="2" id="KW-0418">Kinase</keyword>
<keyword evidence="3" id="KW-0902">Two-component regulatory system</keyword>
<dbReference type="InterPro" id="IPR011123">
    <property type="entry name" value="Y_Y_Y"/>
</dbReference>